<dbReference type="PANTHER" id="PTHR28008">
    <property type="entry name" value="DOMAIN PROTEIN, PUTATIVE (AFU_ORTHOLOGUE AFUA_3G10980)-RELATED"/>
    <property type="match status" value="1"/>
</dbReference>
<name>A4BFH9_9GAMM</name>
<comment type="caution">
    <text evidence="3">The sequence shown here is derived from an EMBL/GenBank/DDBJ whole genome shotgun (WGS) entry which is preliminary data.</text>
</comment>
<evidence type="ECO:0000256" key="1">
    <source>
        <dbReference type="SAM" id="Phobius"/>
    </source>
</evidence>
<organism evidence="3 4">
    <name type="scientific">Reinekea blandensis MED297</name>
    <dbReference type="NCBI Taxonomy" id="314283"/>
    <lineage>
        <taxon>Bacteria</taxon>
        <taxon>Pseudomonadati</taxon>
        <taxon>Pseudomonadota</taxon>
        <taxon>Gammaproteobacteria</taxon>
        <taxon>Oceanospirillales</taxon>
        <taxon>Saccharospirillaceae</taxon>
        <taxon>Reinekea</taxon>
    </lineage>
</organism>
<keyword evidence="4" id="KW-1185">Reference proteome</keyword>
<dbReference type="InterPro" id="IPR006976">
    <property type="entry name" value="VanZ-like"/>
</dbReference>
<keyword evidence="1" id="KW-1133">Transmembrane helix</keyword>
<sequence>MISTGFPRTLLLTRWLFATALSGVLVLSLLPMDHPDFSPNDKLNHLLAYGGLMVLGALSWRNLWWVAGGVFMWGVGIEGLQGLTPYRYFSLADMLANASGVLLGWMGYFGVRKLWVR</sequence>
<accession>A4BFH9</accession>
<dbReference type="EMBL" id="AAOE01000013">
    <property type="protein sequence ID" value="EAR09074.1"/>
    <property type="molecule type" value="Genomic_DNA"/>
</dbReference>
<keyword evidence="1" id="KW-0812">Transmembrane</keyword>
<dbReference type="AlphaFoldDB" id="A4BFH9"/>
<dbReference type="PANTHER" id="PTHR28008:SF1">
    <property type="entry name" value="DOMAIN PROTEIN, PUTATIVE (AFU_ORTHOLOGUE AFUA_3G10980)-RELATED"/>
    <property type="match status" value="1"/>
</dbReference>
<dbReference type="STRING" id="314283.MED297_17068"/>
<feature type="transmembrane region" description="Helical" evidence="1">
    <location>
        <begin position="88"/>
        <end position="111"/>
    </location>
</feature>
<feature type="domain" description="VanZ-like" evidence="2">
    <location>
        <begin position="43"/>
        <end position="109"/>
    </location>
</feature>
<reference evidence="3 4" key="1">
    <citation type="submission" date="2006-02" db="EMBL/GenBank/DDBJ databases">
        <authorList>
            <person name="Pinhassi J."/>
            <person name="Pedros-Alio C."/>
            <person name="Ferriera S."/>
            <person name="Johnson J."/>
            <person name="Kravitz S."/>
            <person name="Halpern A."/>
            <person name="Remington K."/>
            <person name="Beeson K."/>
            <person name="Tran B."/>
            <person name="Rogers Y.-H."/>
            <person name="Friedman R."/>
            <person name="Venter J.C."/>
        </authorList>
    </citation>
    <scope>NUCLEOTIDE SEQUENCE [LARGE SCALE GENOMIC DNA]</scope>
    <source>
        <strain evidence="3 4">MED297</strain>
    </source>
</reference>
<dbReference type="Proteomes" id="UP000005953">
    <property type="component" value="Unassembled WGS sequence"/>
</dbReference>
<evidence type="ECO:0000313" key="3">
    <source>
        <dbReference type="EMBL" id="EAR09074.1"/>
    </source>
</evidence>
<feature type="transmembrane region" description="Helical" evidence="1">
    <location>
        <begin position="12"/>
        <end position="32"/>
    </location>
</feature>
<dbReference type="Pfam" id="PF04892">
    <property type="entry name" value="VanZ"/>
    <property type="match status" value="1"/>
</dbReference>
<gene>
    <name evidence="3" type="ORF">MED297_17068</name>
</gene>
<keyword evidence="1" id="KW-0472">Membrane</keyword>
<evidence type="ECO:0000313" key="4">
    <source>
        <dbReference type="Proteomes" id="UP000005953"/>
    </source>
</evidence>
<proteinExistence type="predicted"/>
<evidence type="ECO:0000259" key="2">
    <source>
        <dbReference type="Pfam" id="PF04892"/>
    </source>
</evidence>
<protein>
    <recommendedName>
        <fullName evidence="2">VanZ-like domain-containing protein</fullName>
    </recommendedName>
</protein>
<dbReference type="HOGENOM" id="CLU_096028_3_4_6"/>
<feature type="transmembrane region" description="Helical" evidence="1">
    <location>
        <begin position="52"/>
        <end position="76"/>
    </location>
</feature>